<feature type="disulfide bond" evidence="5">
    <location>
        <begin position="420"/>
        <end position="430"/>
    </location>
</feature>
<feature type="domain" description="Sushi" evidence="10">
    <location>
        <begin position="772"/>
        <end position="829"/>
    </location>
</feature>
<dbReference type="PROSITE" id="PS50287">
    <property type="entry name" value="SRCR_2"/>
    <property type="match status" value="4"/>
</dbReference>
<comment type="caution">
    <text evidence="5">Lacks conserved residue(s) required for the propagation of feature annotation.</text>
</comment>
<comment type="caution">
    <text evidence="11">The sequence shown here is derived from an EMBL/GenBank/DDBJ whole genome shotgun (WGS) entry which is preliminary data.</text>
</comment>
<evidence type="ECO:0000259" key="9">
    <source>
        <dbReference type="PROSITE" id="PS50287"/>
    </source>
</evidence>
<dbReference type="EMBL" id="CASHTH010000471">
    <property type="protein sequence ID" value="CAI8002249.1"/>
    <property type="molecule type" value="Genomic_DNA"/>
</dbReference>
<dbReference type="SMART" id="SM00032">
    <property type="entry name" value="CCP"/>
    <property type="match status" value="13"/>
</dbReference>
<feature type="disulfide bond" evidence="6">
    <location>
        <begin position="954"/>
        <end position="997"/>
    </location>
</feature>
<feature type="disulfide bond" evidence="6">
    <location>
        <begin position="738"/>
        <end position="765"/>
    </location>
</feature>
<evidence type="ECO:0000256" key="4">
    <source>
        <dbReference type="ARBA" id="ARBA00023180"/>
    </source>
</evidence>
<feature type="disulfide bond" evidence="6">
    <location>
        <begin position="832"/>
        <end position="875"/>
    </location>
</feature>
<dbReference type="InterPro" id="IPR000436">
    <property type="entry name" value="Sushi_SCR_CCP_dom"/>
</dbReference>
<feature type="domain" description="SRCR" evidence="9">
    <location>
        <begin position="350"/>
        <end position="451"/>
    </location>
</feature>
<evidence type="ECO:0000256" key="5">
    <source>
        <dbReference type="PROSITE-ProRule" id="PRU00196"/>
    </source>
</evidence>
<feature type="domain" description="Sushi" evidence="10">
    <location>
        <begin position="1196"/>
        <end position="1254"/>
    </location>
</feature>
<dbReference type="CDD" id="cd00033">
    <property type="entry name" value="CCP"/>
    <property type="match status" value="13"/>
</dbReference>
<evidence type="ECO:0000256" key="1">
    <source>
        <dbReference type="ARBA" id="ARBA00022729"/>
    </source>
</evidence>
<dbReference type="FunFam" id="3.10.250.10:FF:000005">
    <property type="entry name" value="Neurotrypsin isoform A"/>
    <property type="match status" value="1"/>
</dbReference>
<evidence type="ECO:0000256" key="2">
    <source>
        <dbReference type="ARBA" id="ARBA00022737"/>
    </source>
</evidence>
<evidence type="ECO:0000256" key="7">
    <source>
        <dbReference type="SAM" id="MobiDB-lite"/>
    </source>
</evidence>
<keyword evidence="6" id="KW-0768">Sushi</keyword>
<dbReference type="FunFam" id="3.10.250.10:FF:000011">
    <property type="entry name" value="Scavenger receptor class A member 5"/>
    <property type="match status" value="2"/>
</dbReference>
<feature type="domain" description="Sushi" evidence="10">
    <location>
        <begin position="1013"/>
        <end position="1073"/>
    </location>
</feature>
<dbReference type="Gene3D" id="2.10.70.10">
    <property type="entry name" value="Complement Module, domain 1"/>
    <property type="match status" value="13"/>
</dbReference>
<feature type="disulfide bond" evidence="5">
    <location>
        <begin position="376"/>
        <end position="440"/>
    </location>
</feature>
<feature type="disulfide bond" evidence="6">
    <location>
        <begin position="1076"/>
        <end position="1119"/>
    </location>
</feature>
<feature type="disulfide bond" evidence="5">
    <location>
        <begin position="389"/>
        <end position="450"/>
    </location>
</feature>
<keyword evidence="1" id="KW-0732">Signal</keyword>
<feature type="disulfide bond" evidence="5">
    <location>
        <begin position="173"/>
        <end position="234"/>
    </location>
</feature>
<feature type="transmembrane region" description="Helical" evidence="8">
    <location>
        <begin position="1266"/>
        <end position="1290"/>
    </location>
</feature>
<feature type="domain" description="SRCR" evidence="9">
    <location>
        <begin position="244"/>
        <end position="344"/>
    </location>
</feature>
<feature type="domain" description="Sushi" evidence="10">
    <location>
        <begin position="952"/>
        <end position="1012"/>
    </location>
</feature>
<feature type="domain" description="Sushi" evidence="10">
    <location>
        <begin position="577"/>
        <end position="639"/>
    </location>
</feature>
<keyword evidence="8" id="KW-0812">Transmembrane</keyword>
<feature type="disulfide bond" evidence="6">
    <location>
        <begin position="1137"/>
        <end position="1180"/>
    </location>
</feature>
<feature type="domain" description="Sushi" evidence="10">
    <location>
        <begin position="454"/>
        <end position="516"/>
    </location>
</feature>
<feature type="region of interest" description="Disordered" evidence="7">
    <location>
        <begin position="1"/>
        <end position="29"/>
    </location>
</feature>
<dbReference type="InterPro" id="IPR036772">
    <property type="entry name" value="SRCR-like_dom_sf"/>
</dbReference>
<dbReference type="Pfam" id="PF00084">
    <property type="entry name" value="Sushi"/>
    <property type="match status" value="12"/>
</dbReference>
<feature type="disulfide bond" evidence="5">
    <location>
        <begin position="313"/>
        <end position="323"/>
    </location>
</feature>
<protein>
    <submittedName>
        <fullName evidence="11">Deleted in malignant brain tumors 1 protein</fullName>
    </submittedName>
</protein>
<keyword evidence="8" id="KW-1133">Transmembrane helix</keyword>
<feature type="domain" description="Sushi" evidence="10">
    <location>
        <begin position="643"/>
        <end position="704"/>
    </location>
</feature>
<keyword evidence="2" id="KW-0677">Repeat</keyword>
<evidence type="ECO:0000259" key="10">
    <source>
        <dbReference type="PROSITE" id="PS50923"/>
    </source>
</evidence>
<organism evidence="11 12">
    <name type="scientific">Geodia barretti</name>
    <name type="common">Barrett's horny sponge</name>
    <dbReference type="NCBI Taxonomy" id="519541"/>
    <lineage>
        <taxon>Eukaryota</taxon>
        <taxon>Metazoa</taxon>
        <taxon>Porifera</taxon>
        <taxon>Demospongiae</taxon>
        <taxon>Heteroscleromorpha</taxon>
        <taxon>Tetractinellida</taxon>
        <taxon>Astrophorina</taxon>
        <taxon>Geodiidae</taxon>
        <taxon>Geodia</taxon>
    </lineage>
</organism>
<feature type="disulfide bond" evidence="5">
    <location>
        <begin position="160"/>
        <end position="224"/>
    </location>
</feature>
<dbReference type="PRINTS" id="PR00258">
    <property type="entry name" value="SPERACTRCPTR"/>
</dbReference>
<dbReference type="GO" id="GO:0016020">
    <property type="term" value="C:membrane"/>
    <property type="evidence" value="ECO:0007669"/>
    <property type="project" value="InterPro"/>
</dbReference>
<feature type="non-terminal residue" evidence="11">
    <location>
        <position position="1341"/>
    </location>
</feature>
<dbReference type="PROSITE" id="PS00420">
    <property type="entry name" value="SRCR_1"/>
    <property type="match status" value="3"/>
</dbReference>
<feature type="domain" description="Sushi" evidence="10">
    <location>
        <begin position="705"/>
        <end position="767"/>
    </location>
</feature>
<feature type="disulfide bond" evidence="5">
    <location>
        <begin position="269"/>
        <end position="333"/>
    </location>
</feature>
<feature type="domain" description="Sushi" evidence="10">
    <location>
        <begin position="1074"/>
        <end position="1134"/>
    </location>
</feature>
<feature type="disulfide bond" evidence="5">
    <location>
        <begin position="282"/>
        <end position="343"/>
    </location>
</feature>
<evidence type="ECO:0000256" key="8">
    <source>
        <dbReference type="SAM" id="Phobius"/>
    </source>
</evidence>
<dbReference type="InterPro" id="IPR035976">
    <property type="entry name" value="Sushi/SCR/CCP_sf"/>
</dbReference>
<proteinExistence type="predicted"/>
<reference evidence="11" key="1">
    <citation type="submission" date="2023-03" db="EMBL/GenBank/DDBJ databases">
        <authorList>
            <person name="Steffen K."/>
            <person name="Cardenas P."/>
        </authorList>
    </citation>
    <scope>NUCLEOTIDE SEQUENCE</scope>
</reference>
<feature type="disulfide bond" evidence="5">
    <location>
        <begin position="204"/>
        <end position="214"/>
    </location>
</feature>
<dbReference type="SUPFAM" id="SSF56487">
    <property type="entry name" value="SRCR-like"/>
    <property type="match status" value="4"/>
</dbReference>
<feature type="disulfide bond" evidence="6">
    <location>
        <begin position="800"/>
        <end position="827"/>
    </location>
</feature>
<dbReference type="PANTHER" id="PTHR19331:SF465">
    <property type="entry name" value="EGG PEPTIDE SPERACT RECEPTOR"/>
    <property type="match status" value="1"/>
</dbReference>
<dbReference type="FunFam" id="3.10.250.10:FF:000001">
    <property type="entry name" value="Lysyl oxidase 4 isoform X1"/>
    <property type="match status" value="1"/>
</dbReference>
<evidence type="ECO:0000256" key="3">
    <source>
        <dbReference type="ARBA" id="ARBA00023157"/>
    </source>
</evidence>
<dbReference type="SUPFAM" id="SSF57535">
    <property type="entry name" value="Complement control module/SCR domain"/>
    <property type="match status" value="13"/>
</dbReference>
<dbReference type="Proteomes" id="UP001174909">
    <property type="component" value="Unassembled WGS sequence"/>
</dbReference>
<dbReference type="Pfam" id="PF00530">
    <property type="entry name" value="SRCR"/>
    <property type="match status" value="4"/>
</dbReference>
<feature type="disulfide bond" evidence="6">
    <location>
        <begin position="893"/>
        <end position="936"/>
    </location>
</feature>
<evidence type="ECO:0000256" key="6">
    <source>
        <dbReference type="PROSITE-ProRule" id="PRU00302"/>
    </source>
</evidence>
<feature type="disulfide bond" evidence="6">
    <location>
        <begin position="610"/>
        <end position="637"/>
    </location>
</feature>
<keyword evidence="3 5" id="KW-1015">Disulfide bond</keyword>
<keyword evidence="8" id="KW-0472">Membrane</keyword>
<name>A0AA35W4M3_GEOBA</name>
<sequence>VSCKGELSPREKEDNVTPPPETHLRIVGGNNESEGRVEILFNGTWGTICDDSWDIRDAEVVCRNLGFDSATEALSNGYFGPGGFSQPIWLDDVQCFGTEYNLTSCLTSRFGDTSHCSHYDDAGVRCHLAISGPRVRLVNGTTAGEGRVEVFHEGLWGTVCDDHWSEIDANVVCRELGFVRALSAPHRSIYGAGSGRIWLDNVRCDGTEPTIFNCSRSDWGHTHCDHSKDASAVCTAVPDNPYPVQLIDGSSANEGRLQIYYNNQWGTVCDDRWTLSDANVVCKSLGFPGADSNDFLHDFGAGSGHIWLDNVVCAGTEMFIQDCAHNDFGENNCQHSADVGVRCLPNTLEVRLVDGDNSSSGRVEVNYDNQGWGTVCDDHWGLHDADVVCRMSGHESAQSAPRGSFFGGGVGVIWFDDFICTGHEESLLDCSHSGVKVHDCNHREDASAVCSDFAVCRNFSWDHGQFRVSNQQFDRYTEGTRVDITCDNGYHPTLSVSYAICAANGQWTPHTPACSVSCPTLRSPNHGRLSTTDTDPSVSVRVVCDNGYTFDETTGDPSTVCRLTGSWSSTLGGCKEEVCPPYSQNISRNLLVYVEQGGGTAIGTVLRFSCLGNYHIHGEYTVTCLSPGVWSGPFPYCVPGENERCPALPTPTNGRLSSSNNTGGTTVRVVCNVGFTFDPTTGGDPSVTCGSDGQWNSTLGGCKQVICPPYSQNVSANVRVSVVTGRGTTLGTVLAFTCSGDNRIRGDGVISCLSSGVWNGTVPDCVCCRPRVSCSTLSVSPPLRANTTSVTEGTVVGFTCDSGYRLTGHGHLDCETSGHWSAGIPTCLKVTCPGLTTPANGRLSTGSTSAGTTVFVDCDQGYMFDPNTGHNITLCRSDGTWNATLGSCTSVSCVALPPPPNGKLSSSDTRPGTTVQVNCDDGYVFDPTTGGISVVCRVGGSWNSSLGGCKQAKCPELSKPAHGSLSTPTTTAGTKVSTECDDGYTFDSSTGDIAVVCRSNQTWSSTLGGCKEVTCPGLTTPANGRLSTGSTSAGTTVFVDCDQGYIFDPNTGHNITLCRSDGTWNATLGSCTSVSCVALSTPPNGRLSSSDTRPGTTVQVNCDDGYVFDPTTGGISVVCRVGGLWNSSLGGCKQAKCPELSKPAHGSLSTPTTTAGTKVSTECDDGYTFDSSTGDIAVVCRSNQTWSSTLGGCKEVNCLKMNLPDNVNGDSNETSQKTVVSFSCNDGYTLSGPSSKLCTSSGVWNNTHVPSCVADANSKGSLNVGAVAGGAAGALVVVVLIVLAIALICWKLSSRYNKRSGYSNLRRRQPGEVVHLFRDEDEDAEEPLYSTNQTDEGPFEL</sequence>
<feature type="domain" description="Sushi" evidence="10">
    <location>
        <begin position="830"/>
        <end position="890"/>
    </location>
</feature>
<feature type="domain" description="Sushi" evidence="10">
    <location>
        <begin position="1135"/>
        <end position="1195"/>
    </location>
</feature>
<evidence type="ECO:0000313" key="11">
    <source>
        <dbReference type="EMBL" id="CAI8002249.1"/>
    </source>
</evidence>
<feature type="disulfide bond" evidence="5">
    <location>
        <begin position="95"/>
        <end position="105"/>
    </location>
</feature>
<keyword evidence="12" id="KW-1185">Reference proteome</keyword>
<dbReference type="Gene3D" id="3.10.250.10">
    <property type="entry name" value="SRCR-like domain"/>
    <property type="match status" value="4"/>
</dbReference>
<evidence type="ECO:0000313" key="12">
    <source>
        <dbReference type="Proteomes" id="UP001174909"/>
    </source>
</evidence>
<gene>
    <name evidence="11" type="ORF">GBAR_LOCUS3360</name>
</gene>
<feature type="domain" description="SRCR" evidence="9">
    <location>
        <begin position="135"/>
        <end position="235"/>
    </location>
</feature>
<dbReference type="PANTHER" id="PTHR19331">
    <property type="entry name" value="SCAVENGER RECEPTOR DOMAIN-CONTAINING"/>
    <property type="match status" value="1"/>
</dbReference>
<dbReference type="InterPro" id="IPR001190">
    <property type="entry name" value="SRCR"/>
</dbReference>
<feature type="domain" description="Sushi" evidence="10">
    <location>
        <begin position="891"/>
        <end position="951"/>
    </location>
</feature>
<accession>A0AA35W4M3</accession>
<dbReference type="PROSITE" id="PS50923">
    <property type="entry name" value="SUSHI"/>
    <property type="match status" value="12"/>
</dbReference>
<feature type="domain" description="SRCR" evidence="9">
    <location>
        <begin position="24"/>
        <end position="127"/>
    </location>
</feature>
<dbReference type="SMART" id="SM00202">
    <property type="entry name" value="SR"/>
    <property type="match status" value="4"/>
</dbReference>
<feature type="disulfide bond" evidence="6">
    <location>
        <begin position="1015"/>
        <end position="1058"/>
    </location>
</feature>
<feature type="region of interest" description="Disordered" evidence="7">
    <location>
        <begin position="1317"/>
        <end position="1341"/>
    </location>
</feature>
<keyword evidence="4" id="KW-0325">Glycoprotein</keyword>